<dbReference type="InterPro" id="IPR011333">
    <property type="entry name" value="SKP1/BTB/POZ_sf"/>
</dbReference>
<feature type="chain" id="PRO_5047317463" evidence="1">
    <location>
        <begin position="23"/>
        <end position="1157"/>
    </location>
</feature>
<dbReference type="Gene3D" id="3.30.710.10">
    <property type="entry name" value="Potassium Channel Kv1.1, Chain A"/>
    <property type="match status" value="3"/>
</dbReference>
<dbReference type="SUPFAM" id="SSF54695">
    <property type="entry name" value="POZ domain"/>
    <property type="match status" value="3"/>
</dbReference>
<evidence type="ECO:0000259" key="3">
    <source>
        <dbReference type="PROSITE" id="PS51886"/>
    </source>
</evidence>
<organism evidence="4 5">
    <name type="scientific">Porites lobata</name>
    <dbReference type="NCBI Taxonomy" id="104759"/>
    <lineage>
        <taxon>Eukaryota</taxon>
        <taxon>Metazoa</taxon>
        <taxon>Cnidaria</taxon>
        <taxon>Anthozoa</taxon>
        <taxon>Hexacorallia</taxon>
        <taxon>Scleractinia</taxon>
        <taxon>Fungiina</taxon>
        <taxon>Poritidae</taxon>
        <taxon>Porites</taxon>
    </lineage>
</organism>
<evidence type="ECO:0000313" key="5">
    <source>
        <dbReference type="Proteomes" id="UP001159405"/>
    </source>
</evidence>
<dbReference type="InterPro" id="IPR003131">
    <property type="entry name" value="T1-type_BTB"/>
</dbReference>
<dbReference type="InterPro" id="IPR006571">
    <property type="entry name" value="TLDc_dom"/>
</dbReference>
<dbReference type="SMART" id="SM00225">
    <property type="entry name" value="BTB"/>
    <property type="match status" value="3"/>
</dbReference>
<dbReference type="PROSITE" id="PS50097">
    <property type="entry name" value="BTB"/>
    <property type="match status" value="2"/>
</dbReference>
<dbReference type="Pfam" id="PF07534">
    <property type="entry name" value="TLD"/>
    <property type="match status" value="3"/>
</dbReference>
<keyword evidence="1" id="KW-0732">Signal</keyword>
<dbReference type="EMBL" id="CALNXK010000058">
    <property type="protein sequence ID" value="CAH3136824.1"/>
    <property type="molecule type" value="Genomic_DNA"/>
</dbReference>
<feature type="domain" description="BTB" evidence="2">
    <location>
        <begin position="879"/>
        <end position="948"/>
    </location>
</feature>
<dbReference type="PANTHER" id="PTHR14499:SF136">
    <property type="entry name" value="GH08630P"/>
    <property type="match status" value="1"/>
</dbReference>
<protein>
    <submittedName>
        <fullName evidence="4">Uncharacterized protein</fullName>
    </submittedName>
</protein>
<dbReference type="PANTHER" id="PTHR14499">
    <property type="entry name" value="POTASSIUM CHANNEL TETRAMERIZATION DOMAIN-CONTAINING"/>
    <property type="match status" value="1"/>
</dbReference>
<feature type="domain" description="TLDc" evidence="3">
    <location>
        <begin position="981"/>
        <end position="1156"/>
    </location>
</feature>
<name>A0ABN8P7L7_9CNID</name>
<dbReference type="InterPro" id="IPR000210">
    <property type="entry name" value="BTB/POZ_dom"/>
</dbReference>
<accession>A0ABN8P7L7</accession>
<proteinExistence type="predicted"/>
<sequence length="1157" mass="131191">MALFAVFQVFVIFAISLEKCSSSLRTCEIDDEYEQIDKPSYEALGDAIGHMKKAYRIMKQQALDLRKEKEAFESSAMKLKHVHFASTIKLNVGGQYFTTSLETLKKDPESVLHAMFSKRFDTKATKDGSYFIDRDGTHFRYILNYLRTGHLLLPEDKSVRMELLEEAEFYKIREIMNGICPPPFLGSNILSTEQKQVLVNSWLKKELKRRHSTFVLAYRASRDGWDSSDFHVQCDHKGPTVTLVKSGNYIFGGYTETSWKSWNGSSAGEHKHCTESFLFSLVNPSGAEPTKLPIKSSENQYGIYCDARYGPTFGNYDLRIASKANVNSESYSNIGKSYECPSDVNCETFLAGQTNFVVNELEVFSMREGDFKRDRKSNMAARYSADSREDVDFTDEGEFAEVIRLIKKIFDILNRETFRVHKEKEAFNDIAKKLEHVHFAETLKLNIGGQLFTTSLAIVRKEPGSILHGTFSGRFDSKPAEDAGADPGFFLGGGAIIRPWDGSYFIDRDGTHFRYILNYLRTGQLIVPEDKIIRRELFTEAKFYQVQGMIEELKPCSFEDSGILSVEQRQTLTSWLKDTMAGACYYTLIYRASRDGWAASAFHSFCDRKGPTVVIVKSGYNIFGGYTAQHWESLSSDGFRRDPNSFLFSLVNPSGPRPTKTPLIPGKEDTAIVCNISYGPIFGSGNDLLISNTPNQTNTCTVKLNNTYQLPPGQNGNTFLTGNMNFTLTETGKKMISYISLLEGNCNLSNLEQSCNSILSRDVLKDQVTKSFVKKPLFFNQYPTYMRNMFVVRHTTYNLRGTHMLTLSEPRTTTYGLHSFSTMECSSRRIKEHCEVLDEAFDFMKKAHELINQKALDVRKEKEAFDSVAKKLDHVHFGSTVKLNVGGQYFTTSLQTLTKDTGSMLHAMFSGRFDTKPGEDGSYFIDRDGTHFRYILNYLRTGYLLIPEDKLIRKEILEEAEFYQIRGIVDELCPPPFLGSKILSDDQKQIFVNSWLKHRLDRRHSSFVLLYRASRDGWLASKFHAICDHRGPTVTVVRSGDYIFGGYTEESWDKDSGYKHCMDSFLFSLVNPSGATQTKLPLKGTANNYGIYCNSSYGPTFGGGHDLKIGNDGNTNTDSYSQLDHTYECPPHAANTTFLVGNKNFTVDEVEVFVFQE</sequence>
<feature type="domain" description="TLDc" evidence="3">
    <location>
        <begin position="562"/>
        <end position="711"/>
    </location>
</feature>
<dbReference type="CDD" id="cd18376">
    <property type="entry name" value="BTB_POZ_FIP2-like"/>
    <property type="match status" value="1"/>
</dbReference>
<dbReference type="Proteomes" id="UP001159405">
    <property type="component" value="Unassembled WGS sequence"/>
</dbReference>
<dbReference type="Pfam" id="PF02214">
    <property type="entry name" value="BTB_2"/>
    <property type="match status" value="3"/>
</dbReference>
<evidence type="ECO:0000313" key="4">
    <source>
        <dbReference type="EMBL" id="CAH3136824.1"/>
    </source>
</evidence>
<feature type="domain" description="BTB" evidence="2">
    <location>
        <begin position="86"/>
        <end position="155"/>
    </location>
</feature>
<evidence type="ECO:0000259" key="2">
    <source>
        <dbReference type="PROSITE" id="PS50097"/>
    </source>
</evidence>
<reference evidence="4 5" key="1">
    <citation type="submission" date="2022-05" db="EMBL/GenBank/DDBJ databases">
        <authorList>
            <consortium name="Genoscope - CEA"/>
            <person name="William W."/>
        </authorList>
    </citation>
    <scope>NUCLEOTIDE SEQUENCE [LARGE SCALE GENOMIC DNA]</scope>
</reference>
<feature type="signal peptide" evidence="1">
    <location>
        <begin position="1"/>
        <end position="22"/>
    </location>
</feature>
<feature type="domain" description="TLDc" evidence="3">
    <location>
        <begin position="189"/>
        <end position="367"/>
    </location>
</feature>
<dbReference type="PROSITE" id="PS51886">
    <property type="entry name" value="TLDC"/>
    <property type="match status" value="3"/>
</dbReference>
<dbReference type="SMART" id="SM00584">
    <property type="entry name" value="TLDc"/>
    <property type="match status" value="1"/>
</dbReference>
<keyword evidence="5" id="KW-1185">Reference proteome</keyword>
<gene>
    <name evidence="4" type="ORF">PLOB_00038651</name>
</gene>
<evidence type="ECO:0000256" key="1">
    <source>
        <dbReference type="SAM" id="SignalP"/>
    </source>
</evidence>
<comment type="caution">
    <text evidence="4">The sequence shown here is derived from an EMBL/GenBank/DDBJ whole genome shotgun (WGS) entry which is preliminary data.</text>
</comment>